<dbReference type="OrthoDB" id="10362328at2759"/>
<accession>T0QAZ9</accession>
<dbReference type="VEuPathDB" id="FungiDB:SDRG_10629"/>
<dbReference type="GeneID" id="19951356"/>
<protein>
    <submittedName>
        <fullName evidence="1">Uncharacterized protein</fullName>
    </submittedName>
</protein>
<keyword evidence="2" id="KW-1185">Reference proteome</keyword>
<evidence type="ECO:0000313" key="1">
    <source>
        <dbReference type="EMBL" id="EQC31841.1"/>
    </source>
</evidence>
<sequence>MQAQRNAGRSVHPAAAVTDALIANQAYMTALEETLRVLEAREHAIQTRICAIRTKARNKVIQPAMADARIQAGLAAHRQAEATVQSLVARFETSFKPTPRAAKRKLPFLAAEYVVQNAAGKVVPKRIPPVTSASRHLAPYREELRDVIGASRILERRANHIKRTLQRLPPEPSAMQPDDWVAFVAEHELAKRPFHYALAWNLQARRGT</sequence>
<dbReference type="EMBL" id="JH767167">
    <property type="protein sequence ID" value="EQC31841.1"/>
    <property type="molecule type" value="Genomic_DNA"/>
</dbReference>
<organism evidence="1 2">
    <name type="scientific">Saprolegnia diclina (strain VS20)</name>
    <dbReference type="NCBI Taxonomy" id="1156394"/>
    <lineage>
        <taxon>Eukaryota</taxon>
        <taxon>Sar</taxon>
        <taxon>Stramenopiles</taxon>
        <taxon>Oomycota</taxon>
        <taxon>Saprolegniomycetes</taxon>
        <taxon>Saprolegniales</taxon>
        <taxon>Saprolegniaceae</taxon>
        <taxon>Saprolegnia</taxon>
    </lineage>
</organism>
<reference evidence="1 2" key="1">
    <citation type="submission" date="2012-04" db="EMBL/GenBank/DDBJ databases">
        <title>The Genome Sequence of Saprolegnia declina VS20.</title>
        <authorList>
            <consortium name="The Broad Institute Genome Sequencing Platform"/>
            <person name="Russ C."/>
            <person name="Nusbaum C."/>
            <person name="Tyler B."/>
            <person name="van West P."/>
            <person name="Dieguez-Uribeondo J."/>
            <person name="de Bruijn I."/>
            <person name="Tripathy S."/>
            <person name="Jiang R."/>
            <person name="Young S.K."/>
            <person name="Zeng Q."/>
            <person name="Gargeya S."/>
            <person name="Fitzgerald M."/>
            <person name="Haas B."/>
            <person name="Abouelleil A."/>
            <person name="Alvarado L."/>
            <person name="Arachchi H.M."/>
            <person name="Berlin A."/>
            <person name="Chapman S.B."/>
            <person name="Goldberg J."/>
            <person name="Griggs A."/>
            <person name="Gujja S."/>
            <person name="Hansen M."/>
            <person name="Howarth C."/>
            <person name="Imamovic A."/>
            <person name="Larimer J."/>
            <person name="McCowen C."/>
            <person name="Montmayeur A."/>
            <person name="Murphy C."/>
            <person name="Neiman D."/>
            <person name="Pearson M."/>
            <person name="Priest M."/>
            <person name="Roberts A."/>
            <person name="Saif S."/>
            <person name="Shea T."/>
            <person name="Sisk P."/>
            <person name="Sykes S."/>
            <person name="Wortman J."/>
            <person name="Nusbaum C."/>
            <person name="Birren B."/>
        </authorList>
    </citation>
    <scope>NUCLEOTIDE SEQUENCE [LARGE SCALE GENOMIC DNA]</scope>
    <source>
        <strain evidence="1 2">VS20</strain>
    </source>
</reference>
<proteinExistence type="predicted"/>
<dbReference type="Proteomes" id="UP000030762">
    <property type="component" value="Unassembled WGS sequence"/>
</dbReference>
<evidence type="ECO:0000313" key="2">
    <source>
        <dbReference type="Proteomes" id="UP000030762"/>
    </source>
</evidence>
<dbReference type="AlphaFoldDB" id="T0QAZ9"/>
<dbReference type="RefSeq" id="XP_008614848.1">
    <property type="nucleotide sequence ID" value="XM_008616626.1"/>
</dbReference>
<gene>
    <name evidence="1" type="ORF">SDRG_10629</name>
</gene>
<name>T0QAZ9_SAPDV</name>
<dbReference type="InParanoid" id="T0QAZ9"/>